<dbReference type="SUPFAM" id="SSF51306">
    <property type="entry name" value="LexA/Signal peptidase"/>
    <property type="match status" value="1"/>
</dbReference>
<dbReference type="Proteomes" id="UP000230093">
    <property type="component" value="Unassembled WGS sequence"/>
</dbReference>
<dbReference type="EMBL" id="PEZT01000001">
    <property type="protein sequence ID" value="PIS09584.1"/>
    <property type="molecule type" value="Genomic_DNA"/>
</dbReference>
<dbReference type="PRINTS" id="PR00727">
    <property type="entry name" value="LEADERPTASE"/>
</dbReference>
<dbReference type="EC" id="3.4.21.89" evidence="3 6"/>
<evidence type="ECO:0000256" key="1">
    <source>
        <dbReference type="ARBA" id="ARBA00000677"/>
    </source>
</evidence>
<name>A0A2H0WA88_9BACT</name>
<dbReference type="CDD" id="cd06530">
    <property type="entry name" value="S26_SPase_I"/>
    <property type="match status" value="1"/>
</dbReference>
<feature type="active site" evidence="5">
    <location>
        <position position="85"/>
    </location>
</feature>
<dbReference type="PANTHER" id="PTHR43390">
    <property type="entry name" value="SIGNAL PEPTIDASE I"/>
    <property type="match status" value="1"/>
</dbReference>
<evidence type="ECO:0000313" key="8">
    <source>
        <dbReference type="EMBL" id="PIS09584.1"/>
    </source>
</evidence>
<dbReference type="NCBIfam" id="TIGR02227">
    <property type="entry name" value="sigpep_I_bact"/>
    <property type="match status" value="1"/>
</dbReference>
<reference evidence="9" key="1">
    <citation type="submission" date="2017-09" db="EMBL/GenBank/DDBJ databases">
        <title>Depth-based differentiation of microbial function through sediment-hosted aquifers and enrichment of novel symbionts in the deep terrestrial subsurface.</title>
        <authorList>
            <person name="Probst A.J."/>
            <person name="Ladd B."/>
            <person name="Jarett J.K."/>
            <person name="Geller-Mcgrath D.E."/>
            <person name="Sieber C.M.K."/>
            <person name="Emerson J.B."/>
            <person name="Anantharaman K."/>
            <person name="Thomas B.C."/>
            <person name="Malmstrom R."/>
            <person name="Stieglmeier M."/>
            <person name="Klingl A."/>
            <person name="Woyke T."/>
            <person name="Ryan C.M."/>
            <person name="Banfield J.F."/>
        </authorList>
    </citation>
    <scope>NUCLEOTIDE SEQUENCE [LARGE SCALE GENOMIC DNA]</scope>
</reference>
<dbReference type="PROSITE" id="PS00760">
    <property type="entry name" value="SPASE_I_2"/>
    <property type="match status" value="1"/>
</dbReference>
<dbReference type="PANTHER" id="PTHR43390:SF1">
    <property type="entry name" value="CHLOROPLAST PROCESSING PEPTIDASE"/>
    <property type="match status" value="1"/>
</dbReference>
<dbReference type="AlphaFoldDB" id="A0A2H0WA88"/>
<protein>
    <recommendedName>
        <fullName evidence="3 6">Signal peptidase I</fullName>
        <ecNumber evidence="3 6">3.4.21.89</ecNumber>
    </recommendedName>
</protein>
<dbReference type="InterPro" id="IPR036286">
    <property type="entry name" value="LexA/Signal_pep-like_sf"/>
</dbReference>
<organism evidence="8 9">
    <name type="scientific">Candidatus Beckwithbacteria bacterium CG10_big_fil_rev_8_21_14_0_10_34_10</name>
    <dbReference type="NCBI Taxonomy" id="1974495"/>
    <lineage>
        <taxon>Bacteria</taxon>
        <taxon>Candidatus Beckwithiibacteriota</taxon>
    </lineage>
</organism>
<evidence type="ECO:0000259" key="7">
    <source>
        <dbReference type="Pfam" id="PF10502"/>
    </source>
</evidence>
<keyword evidence="6" id="KW-0645">Protease</keyword>
<dbReference type="InterPro" id="IPR019757">
    <property type="entry name" value="Pept_S26A_signal_pept_1_Lys-AS"/>
</dbReference>
<dbReference type="InterPro" id="IPR019533">
    <property type="entry name" value="Peptidase_S26"/>
</dbReference>
<sequence length="186" mass="21478">MNILKTLVSFFLDFVETLVTAAVIFVLFYIFLFQPHQVKGNSMLPSFHDGENLLTNKITYRFKKPLRGDVITFKAPQNQNYDYIKRIIGLPGEKIKIVESQIYINNSLYSESSYLPEDVYTSSGNFIGENEEITVPQNQYFVLGDNRSHSSDSREWGFIPTKNIIGKAWLRYWPFSKLGFIPTIPS</sequence>
<proteinExistence type="inferred from homology"/>
<dbReference type="InterPro" id="IPR019758">
    <property type="entry name" value="Pept_S26A_signal_pept_1_CS"/>
</dbReference>
<dbReference type="Pfam" id="PF10502">
    <property type="entry name" value="Peptidase_S26"/>
    <property type="match status" value="1"/>
</dbReference>
<dbReference type="PROSITE" id="PS00761">
    <property type="entry name" value="SPASE_I_3"/>
    <property type="match status" value="1"/>
</dbReference>
<evidence type="ECO:0000256" key="6">
    <source>
        <dbReference type="RuleBase" id="RU362042"/>
    </source>
</evidence>
<feature type="domain" description="Peptidase S26" evidence="7">
    <location>
        <begin position="13"/>
        <end position="173"/>
    </location>
</feature>
<dbReference type="GO" id="GO:0009003">
    <property type="term" value="F:signal peptidase activity"/>
    <property type="evidence" value="ECO:0007669"/>
    <property type="project" value="UniProtKB-EC"/>
</dbReference>
<feature type="transmembrane region" description="Helical" evidence="6">
    <location>
        <begin position="6"/>
        <end position="33"/>
    </location>
</feature>
<dbReference type="GO" id="GO:0006465">
    <property type="term" value="P:signal peptide processing"/>
    <property type="evidence" value="ECO:0007669"/>
    <property type="project" value="InterPro"/>
</dbReference>
<dbReference type="Gene3D" id="2.10.109.10">
    <property type="entry name" value="Umud Fragment, subunit A"/>
    <property type="match status" value="1"/>
</dbReference>
<comment type="subcellular location">
    <subcellularLocation>
        <location evidence="6">Membrane</location>
        <topology evidence="6">Single-pass type II membrane protein</topology>
    </subcellularLocation>
</comment>
<dbReference type="GO" id="GO:0004252">
    <property type="term" value="F:serine-type endopeptidase activity"/>
    <property type="evidence" value="ECO:0007669"/>
    <property type="project" value="InterPro"/>
</dbReference>
<evidence type="ECO:0000313" key="9">
    <source>
        <dbReference type="Proteomes" id="UP000230093"/>
    </source>
</evidence>
<feature type="active site" evidence="5">
    <location>
        <position position="42"/>
    </location>
</feature>
<comment type="caution">
    <text evidence="8">The sequence shown here is derived from an EMBL/GenBank/DDBJ whole genome shotgun (WGS) entry which is preliminary data.</text>
</comment>
<evidence type="ECO:0000256" key="5">
    <source>
        <dbReference type="PIRSR" id="PIRSR600223-1"/>
    </source>
</evidence>
<comment type="similarity">
    <text evidence="2 6">Belongs to the peptidase S26 family.</text>
</comment>
<dbReference type="GO" id="GO:0016020">
    <property type="term" value="C:membrane"/>
    <property type="evidence" value="ECO:0007669"/>
    <property type="project" value="UniProtKB-SubCell"/>
</dbReference>
<dbReference type="InterPro" id="IPR000223">
    <property type="entry name" value="Pept_S26A_signal_pept_1"/>
</dbReference>
<evidence type="ECO:0000256" key="2">
    <source>
        <dbReference type="ARBA" id="ARBA00009370"/>
    </source>
</evidence>
<keyword evidence="6" id="KW-0472">Membrane</keyword>
<gene>
    <name evidence="8" type="primary">lepB</name>
    <name evidence="8" type="ORF">COT75_00035</name>
</gene>
<keyword evidence="4 6" id="KW-0378">Hydrolase</keyword>
<keyword evidence="6" id="KW-0812">Transmembrane</keyword>
<evidence type="ECO:0000256" key="3">
    <source>
        <dbReference type="ARBA" id="ARBA00013208"/>
    </source>
</evidence>
<accession>A0A2H0WA88</accession>
<keyword evidence="6" id="KW-1133">Transmembrane helix</keyword>
<comment type="catalytic activity">
    <reaction evidence="1 6">
        <text>Cleavage of hydrophobic, N-terminal signal or leader sequences from secreted and periplasmic proteins.</text>
        <dbReference type="EC" id="3.4.21.89"/>
    </reaction>
</comment>
<evidence type="ECO:0000256" key="4">
    <source>
        <dbReference type="ARBA" id="ARBA00022801"/>
    </source>
</evidence>